<protein>
    <submittedName>
        <fullName evidence="2">Uncharacterized protein</fullName>
    </submittedName>
</protein>
<dbReference type="Proteomes" id="UP000215914">
    <property type="component" value="Chromosome 5"/>
</dbReference>
<dbReference type="AlphaFoldDB" id="A0A251USU6"/>
<name>A0A251USU6_HELAN</name>
<dbReference type="InParanoid" id="A0A251USU6"/>
<evidence type="ECO:0000256" key="1">
    <source>
        <dbReference type="SAM" id="Phobius"/>
    </source>
</evidence>
<reference evidence="3" key="1">
    <citation type="journal article" date="2017" name="Nature">
        <title>The sunflower genome provides insights into oil metabolism, flowering and Asterid evolution.</title>
        <authorList>
            <person name="Badouin H."/>
            <person name="Gouzy J."/>
            <person name="Grassa C.J."/>
            <person name="Murat F."/>
            <person name="Staton S.E."/>
            <person name="Cottret L."/>
            <person name="Lelandais-Briere C."/>
            <person name="Owens G.L."/>
            <person name="Carrere S."/>
            <person name="Mayjonade B."/>
            <person name="Legrand L."/>
            <person name="Gill N."/>
            <person name="Kane N.C."/>
            <person name="Bowers J.E."/>
            <person name="Hubner S."/>
            <person name="Bellec A."/>
            <person name="Berard A."/>
            <person name="Berges H."/>
            <person name="Blanchet N."/>
            <person name="Boniface M.C."/>
            <person name="Brunel D."/>
            <person name="Catrice O."/>
            <person name="Chaidir N."/>
            <person name="Claudel C."/>
            <person name="Donnadieu C."/>
            <person name="Faraut T."/>
            <person name="Fievet G."/>
            <person name="Helmstetter N."/>
            <person name="King M."/>
            <person name="Knapp S.J."/>
            <person name="Lai Z."/>
            <person name="Le Paslier M.C."/>
            <person name="Lippi Y."/>
            <person name="Lorenzon L."/>
            <person name="Mandel J.R."/>
            <person name="Marage G."/>
            <person name="Marchand G."/>
            <person name="Marquand E."/>
            <person name="Bret-Mestries E."/>
            <person name="Morien E."/>
            <person name="Nambeesan S."/>
            <person name="Nguyen T."/>
            <person name="Pegot-Espagnet P."/>
            <person name="Pouilly N."/>
            <person name="Raftis F."/>
            <person name="Sallet E."/>
            <person name="Schiex T."/>
            <person name="Thomas J."/>
            <person name="Vandecasteele C."/>
            <person name="Vares D."/>
            <person name="Vear F."/>
            <person name="Vautrin S."/>
            <person name="Crespi M."/>
            <person name="Mangin B."/>
            <person name="Burke J.M."/>
            <person name="Salse J."/>
            <person name="Munos S."/>
            <person name="Vincourt P."/>
            <person name="Rieseberg L.H."/>
            <person name="Langlade N.B."/>
        </authorList>
    </citation>
    <scope>NUCLEOTIDE SEQUENCE [LARGE SCALE GENOMIC DNA]</scope>
    <source>
        <strain evidence="3">cv. SF193</strain>
    </source>
</reference>
<keyword evidence="1" id="KW-1133">Transmembrane helix</keyword>
<keyword evidence="3" id="KW-1185">Reference proteome</keyword>
<accession>A0A251USU6</accession>
<proteinExistence type="predicted"/>
<evidence type="ECO:0000313" key="3">
    <source>
        <dbReference type="Proteomes" id="UP000215914"/>
    </source>
</evidence>
<evidence type="ECO:0000313" key="2">
    <source>
        <dbReference type="EMBL" id="OTG26428.1"/>
    </source>
</evidence>
<keyword evidence="1" id="KW-0812">Transmembrane</keyword>
<sequence length="66" mass="7502">MEDILIEGVTCCYNKLGEHPVFRRRVHLNILNFLILCCLISFMFACVASNLVGFKLVVGTIACYEF</sequence>
<dbReference type="EMBL" id="CM007894">
    <property type="protein sequence ID" value="OTG26428.1"/>
    <property type="molecule type" value="Genomic_DNA"/>
</dbReference>
<organism evidence="2 3">
    <name type="scientific">Helianthus annuus</name>
    <name type="common">Common sunflower</name>
    <dbReference type="NCBI Taxonomy" id="4232"/>
    <lineage>
        <taxon>Eukaryota</taxon>
        <taxon>Viridiplantae</taxon>
        <taxon>Streptophyta</taxon>
        <taxon>Embryophyta</taxon>
        <taxon>Tracheophyta</taxon>
        <taxon>Spermatophyta</taxon>
        <taxon>Magnoliopsida</taxon>
        <taxon>eudicotyledons</taxon>
        <taxon>Gunneridae</taxon>
        <taxon>Pentapetalae</taxon>
        <taxon>asterids</taxon>
        <taxon>campanulids</taxon>
        <taxon>Asterales</taxon>
        <taxon>Asteraceae</taxon>
        <taxon>Asteroideae</taxon>
        <taxon>Heliantheae alliance</taxon>
        <taxon>Heliantheae</taxon>
        <taxon>Helianthus</taxon>
    </lineage>
</organism>
<keyword evidence="1" id="KW-0472">Membrane</keyword>
<gene>
    <name evidence="2" type="ORF">HannXRQ_Chr05g0158571</name>
</gene>
<feature type="transmembrane region" description="Helical" evidence="1">
    <location>
        <begin position="30"/>
        <end position="52"/>
    </location>
</feature>